<evidence type="ECO:0000313" key="3">
    <source>
        <dbReference type="Proteomes" id="UP000176944"/>
    </source>
</evidence>
<name>A0A1D9GBM8_MOOP1</name>
<dbReference type="Gene3D" id="2.60.120.10">
    <property type="entry name" value="Jelly Rolls"/>
    <property type="match status" value="1"/>
</dbReference>
<dbReference type="InterPro" id="IPR013096">
    <property type="entry name" value="Cupin_2"/>
</dbReference>
<dbReference type="InterPro" id="IPR014710">
    <property type="entry name" value="RmlC-like_jellyroll"/>
</dbReference>
<dbReference type="AlphaFoldDB" id="A0A1D9GBM8"/>
<evidence type="ECO:0000259" key="1">
    <source>
        <dbReference type="Pfam" id="PF07883"/>
    </source>
</evidence>
<proteinExistence type="predicted"/>
<gene>
    <name evidence="2" type="ORF">BJP36_35305</name>
</gene>
<dbReference type="EMBL" id="CP017708">
    <property type="protein sequence ID" value="AOY85049.2"/>
    <property type="molecule type" value="Genomic_DNA"/>
</dbReference>
<sequence>MNTEEIANIFNLPPELPSEELFEPLISTESLLIERIISTGQTTPTGEWYDQDLDEWVILLQGQATLSYVDGSSVKLKAGDYLFIKAHQKHRVEYTSVEPPCIWLAVHGNLQQKQT</sequence>
<dbReference type="InterPro" id="IPR011051">
    <property type="entry name" value="RmlC_Cupin_sf"/>
</dbReference>
<accession>A0A1D9GBM8</accession>
<evidence type="ECO:0000313" key="2">
    <source>
        <dbReference type="EMBL" id="AOY85049.2"/>
    </source>
</evidence>
<dbReference type="CDD" id="cd06981">
    <property type="entry name" value="cupin_reut_a1446"/>
    <property type="match status" value="1"/>
</dbReference>
<dbReference type="Pfam" id="PF07883">
    <property type="entry name" value="Cupin_2"/>
    <property type="match status" value="1"/>
</dbReference>
<organism evidence="2 3">
    <name type="scientific">Moorena producens (strain JHB)</name>
    <dbReference type="NCBI Taxonomy" id="1454205"/>
    <lineage>
        <taxon>Bacteria</taxon>
        <taxon>Bacillati</taxon>
        <taxon>Cyanobacteriota</taxon>
        <taxon>Cyanophyceae</taxon>
        <taxon>Coleofasciculales</taxon>
        <taxon>Coleofasciculaceae</taxon>
        <taxon>Moorena</taxon>
    </lineage>
</organism>
<dbReference type="Proteomes" id="UP000176944">
    <property type="component" value="Chromosome"/>
</dbReference>
<dbReference type="SUPFAM" id="SSF51182">
    <property type="entry name" value="RmlC-like cupins"/>
    <property type="match status" value="1"/>
</dbReference>
<feature type="domain" description="Cupin type-2" evidence="1">
    <location>
        <begin position="50"/>
        <end position="106"/>
    </location>
</feature>
<protein>
    <submittedName>
        <fullName evidence="2">Cupin domain-containing protein</fullName>
    </submittedName>
</protein>
<reference evidence="3" key="1">
    <citation type="submission" date="2016-10" db="EMBL/GenBank/DDBJ databases">
        <title>Comparative genomics uncovers the prolific and rare metabolic potential of the cyanobacterial genus Moorea.</title>
        <authorList>
            <person name="Leao T."/>
            <person name="Castelao G."/>
            <person name="Korobeynikov A."/>
            <person name="Monroe E.A."/>
            <person name="Podell S."/>
            <person name="Glukhov E."/>
            <person name="Allen E."/>
            <person name="Gerwick W.H."/>
            <person name="Gerwick L."/>
        </authorList>
    </citation>
    <scope>NUCLEOTIDE SEQUENCE [LARGE SCALE GENOMIC DNA]</scope>
    <source>
        <strain evidence="3">JHB</strain>
    </source>
</reference>